<evidence type="ECO:0000259" key="2">
    <source>
        <dbReference type="Pfam" id="PF00723"/>
    </source>
</evidence>
<dbReference type="RefSeq" id="XP_004179030.1">
    <property type="nucleotide sequence ID" value="XM_004178982.1"/>
</dbReference>
<dbReference type="KEGG" id="tbl:TBLA_0B06900"/>
<accession>I2GZF9</accession>
<dbReference type="InterPro" id="IPR008928">
    <property type="entry name" value="6-hairpin_glycosidase_sf"/>
</dbReference>
<dbReference type="PANTHER" id="PTHR31616">
    <property type="entry name" value="TREHALASE"/>
    <property type="match status" value="1"/>
</dbReference>
<protein>
    <recommendedName>
        <fullName evidence="2">GH15-like domain-containing protein</fullName>
    </recommendedName>
</protein>
<dbReference type="Pfam" id="PF00723">
    <property type="entry name" value="Glyco_hydro_15"/>
    <property type="match status" value="1"/>
</dbReference>
<feature type="signal peptide" evidence="1">
    <location>
        <begin position="1"/>
        <end position="18"/>
    </location>
</feature>
<dbReference type="PANTHER" id="PTHR31616:SF9">
    <property type="entry name" value="GLUCOAMYLASE, INTRACELLULAR SPORULATION-SPECIFIC"/>
    <property type="match status" value="1"/>
</dbReference>
<dbReference type="InterPro" id="IPR012341">
    <property type="entry name" value="6hp_glycosidase-like_sf"/>
</dbReference>
<keyword evidence="1" id="KW-0732">Signal</keyword>
<dbReference type="OMA" id="SHFWNQS"/>
<dbReference type="HOGENOM" id="CLU_012173_2_0_1"/>
<dbReference type="InterPro" id="IPR011613">
    <property type="entry name" value="GH15-like"/>
</dbReference>
<reference evidence="3 4" key="1">
    <citation type="journal article" date="2011" name="Proc. Natl. Acad. Sci. U.S.A.">
        <title>Evolutionary erosion of yeast sex chromosomes by mating-type switching accidents.</title>
        <authorList>
            <person name="Gordon J.L."/>
            <person name="Armisen D."/>
            <person name="Proux-Wera E."/>
            <person name="Oheigeartaigh S.S."/>
            <person name="Byrne K.P."/>
            <person name="Wolfe K.H."/>
        </authorList>
    </citation>
    <scope>NUCLEOTIDE SEQUENCE [LARGE SCALE GENOMIC DNA]</scope>
    <source>
        <strain evidence="4">ATCC 34711 / CBS 6284 / DSM 70876 / NBRC 10599 / NRRL Y-10934 / UCD 77-7</strain>
    </source>
</reference>
<dbReference type="GO" id="GO:0005980">
    <property type="term" value="P:glycogen catabolic process"/>
    <property type="evidence" value="ECO:0007669"/>
    <property type="project" value="EnsemblFungi"/>
</dbReference>
<dbReference type="OrthoDB" id="6123450at2759"/>
<dbReference type="GeneID" id="14494566"/>
<dbReference type="FunCoup" id="I2GZF9">
    <property type="interactions" value="95"/>
</dbReference>
<dbReference type="EMBL" id="HE806317">
    <property type="protein sequence ID" value="CCH59511.1"/>
    <property type="molecule type" value="Genomic_DNA"/>
</dbReference>
<evidence type="ECO:0000313" key="4">
    <source>
        <dbReference type="Proteomes" id="UP000002866"/>
    </source>
</evidence>
<evidence type="ECO:0000313" key="3">
    <source>
        <dbReference type="EMBL" id="CCH59511.1"/>
    </source>
</evidence>
<dbReference type="STRING" id="1071380.I2GZF9"/>
<feature type="chain" id="PRO_5003658956" description="GH15-like domain-containing protein" evidence="1">
    <location>
        <begin position="19"/>
        <end position="611"/>
    </location>
</feature>
<dbReference type="GO" id="GO:0000324">
    <property type="term" value="C:fungal-type vacuole"/>
    <property type="evidence" value="ECO:0007669"/>
    <property type="project" value="EnsemblFungi"/>
</dbReference>
<dbReference type="AlphaFoldDB" id="I2GZF9"/>
<keyword evidence="4" id="KW-1185">Reference proteome</keyword>
<gene>
    <name evidence="3" type="primary">TBLA0B06900</name>
    <name evidence="3" type="ORF">TBLA_0B06900</name>
</gene>
<sequence>MFCYYILLIFFLFSIIWGDGIENEGIRPQSFNAGKNNLIDYYIGKLNKNTNEIEKADESISKHFNIILKNITFSTETTPVELEEWISTTKSESFQRVLHNINDKSLWGDSNINFKDRKDIPEGVVIASPSKKDPDYFYQWARDSALVLNSVLTKLFDIPKEELLTENKNTLKYNETLFNTMMKYINNTYYLQRLDNPSGKFDGVNNKNLGEPKWNCNNTAFVQGWGRPQNDGPALRSMVILKFLIKLHSIKNSLNVELPDKLFHPFFSSEWEIFNDIIKYDIEFIIKNWKTDGFDLWEEVYGNHFFTSISQLKALQLIIKYLEISGFTTTNYRNELNDFKETATKSYYKLLNYVFFEGEYIDSNKNFLIESPIQFRNGQRSGLDIAILLGSLYTHDDEEYGNSVDINETGLFPFDVNDSMVLNTLYNLMQSMKGIYPINNRYFGVNTGVALGRYPEDVYDGVKVSEGNPWFLATLSASEILYNVIYKYQVNKRDLVIPLNSMNNQFWETLFINLNEEHLNLQLSKEEDDNNSTGNYLIVPYESKMFNETMNSLHLLADSFLDRVMTHQGKNYEMSEQFNKYTGYLQGAEHLTWSYSAFCSALTARDRVIHM</sequence>
<dbReference type="Proteomes" id="UP000002866">
    <property type="component" value="Chromosome 2"/>
</dbReference>
<organism evidence="3 4">
    <name type="scientific">Henningerozyma blattae (strain ATCC 34711 / CBS 6284 / DSM 70876 / NBRC 10599 / NRRL Y-10934 / UCD 77-7)</name>
    <name type="common">Yeast</name>
    <name type="synonym">Tetrapisispora blattae</name>
    <dbReference type="NCBI Taxonomy" id="1071380"/>
    <lineage>
        <taxon>Eukaryota</taxon>
        <taxon>Fungi</taxon>
        <taxon>Dikarya</taxon>
        <taxon>Ascomycota</taxon>
        <taxon>Saccharomycotina</taxon>
        <taxon>Saccharomycetes</taxon>
        <taxon>Saccharomycetales</taxon>
        <taxon>Saccharomycetaceae</taxon>
        <taxon>Henningerozyma</taxon>
    </lineage>
</organism>
<evidence type="ECO:0000256" key="1">
    <source>
        <dbReference type="SAM" id="SignalP"/>
    </source>
</evidence>
<feature type="domain" description="GH15-like" evidence="2">
    <location>
        <begin position="121"/>
        <end position="601"/>
    </location>
</feature>
<dbReference type="GO" id="GO:0004339">
    <property type="term" value="F:glucan 1,4-alpha-glucosidase activity"/>
    <property type="evidence" value="ECO:0007669"/>
    <property type="project" value="EnsemblFungi"/>
</dbReference>
<dbReference type="eggNOG" id="ENOG502QPM2">
    <property type="taxonomic scope" value="Eukaryota"/>
</dbReference>
<name>I2GZF9_HENB6</name>
<proteinExistence type="predicted"/>
<dbReference type="SUPFAM" id="SSF48208">
    <property type="entry name" value="Six-hairpin glycosidases"/>
    <property type="match status" value="1"/>
</dbReference>
<dbReference type="Gene3D" id="1.50.10.10">
    <property type="match status" value="1"/>
</dbReference>
<dbReference type="InParanoid" id="I2GZF9"/>